<evidence type="ECO:0000256" key="2">
    <source>
        <dbReference type="ARBA" id="ARBA00005581"/>
    </source>
</evidence>
<dbReference type="Proteomes" id="UP000264353">
    <property type="component" value="Chromosome A4"/>
</dbReference>
<evidence type="ECO:0000313" key="7">
    <source>
        <dbReference type="EMBL" id="RID66510.1"/>
    </source>
</evidence>
<keyword evidence="5 6" id="KW-0732">Signal</keyword>
<dbReference type="AlphaFoldDB" id="A0A397ZSX4"/>
<dbReference type="PANTHER" id="PTHR31232">
    <property type="match status" value="1"/>
</dbReference>
<evidence type="ECO:0000256" key="6">
    <source>
        <dbReference type="RuleBase" id="RU367044"/>
    </source>
</evidence>
<evidence type="ECO:0000256" key="4">
    <source>
        <dbReference type="ARBA" id="ARBA00022525"/>
    </source>
</evidence>
<dbReference type="EMBL" id="CM010631">
    <property type="protein sequence ID" value="RID66510.1"/>
    <property type="molecule type" value="Genomic_DNA"/>
</dbReference>
<keyword evidence="3 6" id="KW-0713">Self-incompatibility</keyword>
<dbReference type="GO" id="GO:0060320">
    <property type="term" value="P:rejection of self pollen"/>
    <property type="evidence" value="ECO:0007669"/>
    <property type="project" value="UniProtKB-KW"/>
</dbReference>
<dbReference type="PANTHER" id="PTHR31232:SF39">
    <property type="entry name" value="S-PROTEIN HOMOLOG-RELATED"/>
    <property type="match status" value="1"/>
</dbReference>
<comment type="similarity">
    <text evidence="2 6">Belongs to the plant self-incompatibility (S1) protein family.</text>
</comment>
<name>A0A397ZSX4_BRACM</name>
<evidence type="ECO:0000256" key="5">
    <source>
        <dbReference type="ARBA" id="ARBA00022729"/>
    </source>
</evidence>
<organism evidence="7 8">
    <name type="scientific">Brassica campestris</name>
    <name type="common">Field mustard</name>
    <dbReference type="NCBI Taxonomy" id="3711"/>
    <lineage>
        <taxon>Eukaryota</taxon>
        <taxon>Viridiplantae</taxon>
        <taxon>Streptophyta</taxon>
        <taxon>Embryophyta</taxon>
        <taxon>Tracheophyta</taxon>
        <taxon>Spermatophyta</taxon>
        <taxon>Magnoliopsida</taxon>
        <taxon>eudicotyledons</taxon>
        <taxon>Gunneridae</taxon>
        <taxon>Pentapetalae</taxon>
        <taxon>rosids</taxon>
        <taxon>malvids</taxon>
        <taxon>Brassicales</taxon>
        <taxon>Brassicaceae</taxon>
        <taxon>Brassiceae</taxon>
        <taxon>Brassica</taxon>
    </lineage>
</organism>
<dbReference type="InterPro" id="IPR010264">
    <property type="entry name" value="Self-incomp_S1"/>
</dbReference>
<gene>
    <name evidence="7" type="ORF">BRARA_D01643</name>
</gene>
<comment type="subcellular location">
    <subcellularLocation>
        <location evidence="1 6">Secreted</location>
    </subcellularLocation>
</comment>
<dbReference type="Pfam" id="PF05938">
    <property type="entry name" value="Self-incomp_S1"/>
    <property type="match status" value="1"/>
</dbReference>
<accession>A0A397ZSX4</accession>
<evidence type="ECO:0000256" key="3">
    <source>
        <dbReference type="ARBA" id="ARBA00022471"/>
    </source>
</evidence>
<proteinExistence type="inferred from homology"/>
<sequence length="139" mass="16566">MKNIFVYLFVIVALYFGLNEARNCHKNILTFRNHLFSSHSILKVHCKSRNDDLGDHFVKFEGPAYNFSFHDNIIVFSKTKFDCNLWKGANMEYHQSFRAYTANFVIRCGELYTWDARDDAIYLSKNDEPEELKHKWIRD</sequence>
<protein>
    <recommendedName>
        <fullName evidence="6">S-protein homolog</fullName>
    </recommendedName>
</protein>
<reference evidence="7 8" key="1">
    <citation type="submission" date="2018-06" db="EMBL/GenBank/DDBJ databases">
        <title>WGS assembly of Brassica rapa FPsc.</title>
        <authorList>
            <person name="Bowman J."/>
            <person name="Kohchi T."/>
            <person name="Yamato K."/>
            <person name="Jenkins J."/>
            <person name="Shu S."/>
            <person name="Ishizaki K."/>
            <person name="Yamaoka S."/>
            <person name="Nishihama R."/>
            <person name="Nakamura Y."/>
            <person name="Berger F."/>
            <person name="Adam C."/>
            <person name="Aki S."/>
            <person name="Althoff F."/>
            <person name="Araki T."/>
            <person name="Arteaga-Vazquez M."/>
            <person name="Balasubrmanian S."/>
            <person name="Bauer D."/>
            <person name="Boehm C."/>
            <person name="Briginshaw L."/>
            <person name="Caballero-Perez J."/>
            <person name="Catarino B."/>
            <person name="Chen F."/>
            <person name="Chiyoda S."/>
            <person name="Chovatia M."/>
            <person name="Davies K."/>
            <person name="Delmans M."/>
            <person name="Demura T."/>
            <person name="Dierschke T."/>
            <person name="Dolan L."/>
            <person name="Dorantes-Acosta A."/>
            <person name="Eklund D."/>
            <person name="Florent S."/>
            <person name="Flores-Sandoval E."/>
            <person name="Fujiyama A."/>
            <person name="Fukuzawa H."/>
            <person name="Galik B."/>
            <person name="Grimanelli D."/>
            <person name="Grimwood J."/>
            <person name="Grossniklaus U."/>
            <person name="Hamada T."/>
            <person name="Haseloff J."/>
            <person name="Hetherington A."/>
            <person name="Higo A."/>
            <person name="Hirakawa Y."/>
            <person name="Hundley H."/>
            <person name="Ikeda Y."/>
            <person name="Inoue K."/>
            <person name="Inoue S."/>
            <person name="Ishida S."/>
            <person name="Jia Q."/>
            <person name="Kakita M."/>
            <person name="Kanazawa T."/>
            <person name="Kawai Y."/>
            <person name="Kawashima T."/>
            <person name="Kennedy M."/>
            <person name="Kinose K."/>
            <person name="Kinoshita T."/>
            <person name="Kohara Y."/>
            <person name="Koide E."/>
            <person name="Komatsu K."/>
            <person name="Kopischke S."/>
            <person name="Kubo M."/>
            <person name="Kyozuka J."/>
            <person name="Lagercrantz U."/>
            <person name="Lin S."/>
            <person name="Lindquist E."/>
            <person name="Lipzen A."/>
            <person name="Lu C."/>
            <person name="Luna E."/>
            <person name="Martienssen R."/>
            <person name="Minamino N."/>
            <person name="Mizutani M."/>
            <person name="Mizutani M."/>
            <person name="Mochizuki N."/>
            <person name="Monte I."/>
            <person name="Mosher R."/>
            <person name="Nagasaki H."/>
            <person name="Nakagami H."/>
            <person name="Naramoto S."/>
            <person name="Nishitani K."/>
            <person name="Ohtani M."/>
            <person name="Okamoto T."/>
            <person name="Okumura M."/>
            <person name="Phillips J."/>
            <person name="Pollak B."/>
            <person name="Reinders A."/>
            <person name="Roevekamp M."/>
            <person name="Sano R."/>
            <person name="Sawa S."/>
            <person name="Schmid M."/>
            <person name="Shirakawa M."/>
            <person name="Solano R."/>
            <person name="Spunde A."/>
            <person name="Suetsugu N."/>
            <person name="Sugano S."/>
            <person name="Sugiyama A."/>
            <person name="Sun R."/>
            <person name="Suzuki Y."/>
            <person name="Takenaka M."/>
            <person name="Takezawa D."/>
            <person name="Tomogane H."/>
            <person name="Tsuzuki M."/>
            <person name="Ueda T."/>
            <person name="Umeda M."/>
            <person name="Ward J."/>
            <person name="Watanabe Y."/>
            <person name="Yazaki K."/>
            <person name="Yokoyama R."/>
            <person name="Yoshitake Y."/>
            <person name="Yotsui I."/>
            <person name="Zachgo S."/>
            <person name="Schmutz J."/>
        </authorList>
    </citation>
    <scope>NUCLEOTIDE SEQUENCE [LARGE SCALE GENOMIC DNA]</scope>
    <source>
        <strain evidence="8">cv. B-3</strain>
    </source>
</reference>
<keyword evidence="4 6" id="KW-0964">Secreted</keyword>
<evidence type="ECO:0000256" key="1">
    <source>
        <dbReference type="ARBA" id="ARBA00004613"/>
    </source>
</evidence>
<evidence type="ECO:0000313" key="8">
    <source>
        <dbReference type="Proteomes" id="UP000264353"/>
    </source>
</evidence>
<dbReference type="GO" id="GO:0005576">
    <property type="term" value="C:extracellular region"/>
    <property type="evidence" value="ECO:0007669"/>
    <property type="project" value="UniProtKB-SubCell"/>
</dbReference>
<feature type="chain" id="PRO_5025075051" description="S-protein homolog" evidence="6">
    <location>
        <begin position="22"/>
        <end position="139"/>
    </location>
</feature>
<feature type="signal peptide" evidence="6">
    <location>
        <begin position="1"/>
        <end position="21"/>
    </location>
</feature>